<organism evidence="1 2">
    <name type="scientific">Candidatus Nomurabacteria bacterium GW2011_GWB1_44_12</name>
    <dbReference type="NCBI Taxonomy" id="1618748"/>
    <lineage>
        <taxon>Bacteria</taxon>
        <taxon>Candidatus Nomuraibacteriota</taxon>
    </lineage>
</organism>
<proteinExistence type="predicted"/>
<accession>A0A837IDA8</accession>
<evidence type="ECO:0000313" key="1">
    <source>
        <dbReference type="EMBL" id="KKT36861.1"/>
    </source>
</evidence>
<dbReference type="Proteomes" id="UP000033815">
    <property type="component" value="Unassembled WGS sequence"/>
</dbReference>
<dbReference type="AlphaFoldDB" id="A0A837IDA8"/>
<dbReference type="EMBL" id="LCHP01000004">
    <property type="protein sequence ID" value="KKT36861.1"/>
    <property type="molecule type" value="Genomic_DNA"/>
</dbReference>
<name>A0A837IDA8_9BACT</name>
<reference evidence="1 2" key="1">
    <citation type="journal article" date="2015" name="Nature">
        <title>rRNA introns, odd ribosomes, and small enigmatic genomes across a large radiation of phyla.</title>
        <authorList>
            <person name="Brown C.T."/>
            <person name="Hug L.A."/>
            <person name="Thomas B.C."/>
            <person name="Sharon I."/>
            <person name="Castelle C.J."/>
            <person name="Singh A."/>
            <person name="Wilkins M.J."/>
            <person name="Williams K.H."/>
            <person name="Banfield J.F."/>
        </authorList>
    </citation>
    <scope>NUCLEOTIDE SEQUENCE [LARGE SCALE GENOMIC DNA]</scope>
</reference>
<protein>
    <submittedName>
        <fullName evidence="1">Uncharacterized protein</fullName>
    </submittedName>
</protein>
<evidence type="ECO:0000313" key="2">
    <source>
        <dbReference type="Proteomes" id="UP000033815"/>
    </source>
</evidence>
<gene>
    <name evidence="1" type="ORF">UW25_C0004G0189</name>
</gene>
<comment type="caution">
    <text evidence="1">The sequence shown here is derived from an EMBL/GenBank/DDBJ whole genome shotgun (WGS) entry which is preliminary data.</text>
</comment>
<sequence>MNIKTFSIHSVRNVFAFFIALGLGYTAYLVNPTTVAPTKVEAADTPLTGYAWSDTIGYISFSCTTCGAENYAVTVDPDTGEFKGHAWSSDIDTAPNPDQGGIGWISFDRAVTGNPPANPYMLTGGAIAKTDTSGNVTGWARALAACTQDASGNLVPAQCAQNSNAGGWDGWIKLSDSTWTNGVKINPSDGKFSGYAWGGAEVLPSGDSDPAGVSVIGWINFQGTAQDSSTYFVQGPPLASLCTSNLDCTGGKLCNVATGACVDPSGPCGAGSSCGIGQSCNGLSMCVYTDGSCSADSECAGGQICNASGRCATPVGGYCDTTADCFNAQICNTATHACYDKPKTRFWQF</sequence>